<dbReference type="Proteomes" id="UP000708208">
    <property type="component" value="Unassembled WGS sequence"/>
</dbReference>
<evidence type="ECO:0000313" key="2">
    <source>
        <dbReference type="Proteomes" id="UP000708208"/>
    </source>
</evidence>
<organism evidence="1 2">
    <name type="scientific">Allacma fusca</name>
    <dbReference type="NCBI Taxonomy" id="39272"/>
    <lineage>
        <taxon>Eukaryota</taxon>
        <taxon>Metazoa</taxon>
        <taxon>Ecdysozoa</taxon>
        <taxon>Arthropoda</taxon>
        <taxon>Hexapoda</taxon>
        <taxon>Collembola</taxon>
        <taxon>Symphypleona</taxon>
        <taxon>Sminthuridae</taxon>
        <taxon>Allacma</taxon>
    </lineage>
</organism>
<dbReference type="PANTHER" id="PTHR16525:SF0">
    <property type="entry name" value="PROTEIN C12ORF4"/>
    <property type="match status" value="1"/>
</dbReference>
<keyword evidence="2" id="KW-1185">Reference proteome</keyword>
<dbReference type="PANTHER" id="PTHR16525">
    <property type="entry name" value="PROTEIN C12ORF4"/>
    <property type="match status" value="1"/>
</dbReference>
<accession>A0A8J2KJ37</accession>
<comment type="caution">
    <text evidence="1">The sequence shown here is derived from an EMBL/GenBank/DDBJ whole genome shotgun (WGS) entry which is preliminary data.</text>
</comment>
<evidence type="ECO:0000313" key="1">
    <source>
        <dbReference type="EMBL" id="CAG7726356.1"/>
    </source>
</evidence>
<dbReference type="EMBL" id="CAJVCH010134384">
    <property type="protein sequence ID" value="CAG7726356.1"/>
    <property type="molecule type" value="Genomic_DNA"/>
</dbReference>
<reference evidence="1" key="1">
    <citation type="submission" date="2021-06" db="EMBL/GenBank/DDBJ databases">
        <authorList>
            <person name="Hodson N. C."/>
            <person name="Mongue J. A."/>
            <person name="Jaron S. K."/>
        </authorList>
    </citation>
    <scope>NUCLEOTIDE SEQUENCE</scope>
</reference>
<dbReference type="AlphaFoldDB" id="A0A8J2KJ37"/>
<dbReference type="InterPro" id="IPR019311">
    <property type="entry name" value="Fy-3"/>
</dbReference>
<dbReference type="Pfam" id="PF10154">
    <property type="entry name" value="Fy-3"/>
    <property type="match status" value="1"/>
</dbReference>
<proteinExistence type="predicted"/>
<dbReference type="OrthoDB" id="415359at2759"/>
<gene>
    <name evidence="1" type="ORF">AFUS01_LOCUS15271</name>
</gene>
<protein>
    <submittedName>
        <fullName evidence="1">Uncharacterized protein</fullName>
    </submittedName>
</protein>
<dbReference type="GO" id="GO:0005737">
    <property type="term" value="C:cytoplasm"/>
    <property type="evidence" value="ECO:0007669"/>
    <property type="project" value="TreeGrafter"/>
</dbReference>
<sequence>MSKIKDNQVILNLELQLRDSLVKLEIPVELPFEETKIPEFTQLIITSFDLPIIVEDDIAKKLSEFVEKENLNYLTKIWKIDEDNVDQNIKVWEQSFRDETLQYNPPEVVGDDEVFAEAYHSLVHSPMLGTLLRKESALNSTIREMHR</sequence>
<name>A0A8J2KJ37_9HEXA</name>
<feature type="non-terminal residue" evidence="1">
    <location>
        <position position="1"/>
    </location>
</feature>